<protein>
    <recommendedName>
        <fullName evidence="3">Monooxygenase</fullName>
    </recommendedName>
</protein>
<dbReference type="InterPro" id="IPR011008">
    <property type="entry name" value="Dimeric_a/b-barrel"/>
</dbReference>
<dbReference type="STRING" id="1054996.SAMN05444414_105181"/>
<dbReference type="EMBL" id="FRBN01000005">
    <property type="protein sequence ID" value="SHL12809.1"/>
    <property type="molecule type" value="Genomic_DNA"/>
</dbReference>
<dbReference type="OrthoDB" id="2065010at2"/>
<reference evidence="2" key="1">
    <citation type="submission" date="2016-11" db="EMBL/GenBank/DDBJ databases">
        <authorList>
            <person name="Varghese N."/>
            <person name="Submissions S."/>
        </authorList>
    </citation>
    <scope>NUCLEOTIDE SEQUENCE [LARGE SCALE GENOMIC DNA]</scope>
    <source>
        <strain evidence="2">DSM 29327</strain>
    </source>
</reference>
<name>A0A1M6Y407_9RHOB</name>
<evidence type="ECO:0000313" key="2">
    <source>
        <dbReference type="Proteomes" id="UP000184191"/>
    </source>
</evidence>
<evidence type="ECO:0008006" key="3">
    <source>
        <dbReference type="Google" id="ProtNLM"/>
    </source>
</evidence>
<accession>A0A1M6Y407</accession>
<dbReference type="RefSeq" id="WP_073196591.1">
    <property type="nucleotide sequence ID" value="NZ_FRBN01000005.1"/>
</dbReference>
<proteinExistence type="predicted"/>
<evidence type="ECO:0000313" key="1">
    <source>
        <dbReference type="EMBL" id="SHL12809.1"/>
    </source>
</evidence>
<dbReference type="AlphaFoldDB" id="A0A1M6Y407"/>
<sequence length="114" mass="12369">MIIALVQIPMGGPKRPEADVIAQSLESTKIFHKVKGLRRKYYLNSEAGGGGVYEFATRADAEAWFNAGWADWMEGRFGVRPTLTLFESAVVLDNEAGKVRVNGSAVPAPWGDAS</sequence>
<gene>
    <name evidence="1" type="ORF">SAMN05444414_105181</name>
</gene>
<keyword evidence="2" id="KW-1185">Reference proteome</keyword>
<dbReference type="Gene3D" id="3.30.70.100">
    <property type="match status" value="1"/>
</dbReference>
<organism evidence="1 2">
    <name type="scientific">Roseovarius marisflavi</name>
    <dbReference type="NCBI Taxonomy" id="1054996"/>
    <lineage>
        <taxon>Bacteria</taxon>
        <taxon>Pseudomonadati</taxon>
        <taxon>Pseudomonadota</taxon>
        <taxon>Alphaproteobacteria</taxon>
        <taxon>Rhodobacterales</taxon>
        <taxon>Roseobacteraceae</taxon>
        <taxon>Roseovarius</taxon>
    </lineage>
</organism>
<dbReference type="SUPFAM" id="SSF54909">
    <property type="entry name" value="Dimeric alpha+beta barrel"/>
    <property type="match status" value="1"/>
</dbReference>
<dbReference type="Proteomes" id="UP000184191">
    <property type="component" value="Unassembled WGS sequence"/>
</dbReference>